<protein>
    <submittedName>
        <fullName evidence="1">Uncharacterized protein 83</fullName>
    </submittedName>
</protein>
<dbReference type="KEGG" id="vg:11258063"/>
<reference evidence="1 2" key="1">
    <citation type="journal article" date="2011" name="J. Virol.">
        <title>Genomic and proteomic characterization of the broad host range Salmonella phage PVP-SE1 - The creation of a new phage genus.</title>
        <authorList>
            <person name="Santos S.B."/>
            <person name="Kropinski A.M."/>
            <person name="Ceyssens P.J."/>
            <person name="Ackermann H.W."/>
            <person name="Villegas A."/>
            <person name="Lavigne R."/>
            <person name="Krylov V.N."/>
            <person name="Carvalho C.M."/>
            <person name="Ferreira E.C."/>
            <person name="Azeredo J."/>
        </authorList>
    </citation>
    <scope>NUCLEOTIDE SEQUENCE [LARGE SCALE GENOMIC DNA]</scope>
    <source>
        <strain evidence="1">PVP-SE1</strain>
    </source>
</reference>
<dbReference type="OrthoDB" id="11559at10239"/>
<dbReference type="EMBL" id="GU070616">
    <property type="protein sequence ID" value="ADP02478.1"/>
    <property type="molecule type" value="Genomic_DNA"/>
</dbReference>
<evidence type="ECO:0000313" key="2">
    <source>
        <dbReference type="Proteomes" id="UP000008530"/>
    </source>
</evidence>
<evidence type="ECO:0000313" key="1">
    <source>
        <dbReference type="EMBL" id="ADP02478.1"/>
    </source>
</evidence>
<keyword evidence="2" id="KW-1185">Reference proteome</keyword>
<name>G3BLU8_9CAUD</name>
<dbReference type="Proteomes" id="UP000008530">
    <property type="component" value="Segment"/>
</dbReference>
<proteinExistence type="predicted"/>
<organism evidence="1 2">
    <name type="scientific">Salmonella phage PVPSE1</name>
    <dbReference type="NCBI Taxonomy" id="889338"/>
    <lineage>
        <taxon>Viruses</taxon>
        <taxon>Duplodnaviria</taxon>
        <taxon>Heunggongvirae</taxon>
        <taxon>Uroviricota</taxon>
        <taxon>Caudoviricetes</taxon>
        <taxon>Vequintavirinae</taxon>
        <taxon>Seunavirus</taxon>
        <taxon>Seunavirus PVPSE1</taxon>
    </lineage>
</organism>
<sequence length="215" mass="23722">MSTKISVTRALATLTKIEGKIEKRVDQLNTVHIAKGIDGNRQIPGSLISVDAFEKAAKADYQGLQDLLKVRDELKAAVVQSNATTKVTVGDQEMTVAQAIERKRTIQYKELLLAKLKAQYNHAQARLNKENMEFEAKLEQARAPYIGRDKSPDAEQLKVVEGPTRMISTPSIVDPLGLADTIRSLEAEIEDFTSNVDFALSEINAKTEVEIEGSL</sequence>
<dbReference type="RefSeq" id="YP_004893889.1">
    <property type="nucleotide sequence ID" value="NC_016071.1"/>
</dbReference>
<accession>G3BLU8</accession>
<dbReference type="GeneID" id="11258063"/>
<gene>
    <name evidence="1" type="primary">83</name>
</gene>